<feature type="region of interest" description="Disordered" evidence="1">
    <location>
        <begin position="84"/>
        <end position="137"/>
    </location>
</feature>
<protein>
    <submittedName>
        <fullName evidence="2">Uncharacterized protein</fullName>
    </submittedName>
</protein>
<gene>
    <name evidence="2" type="ORF">M378DRAFT_181466</name>
</gene>
<keyword evidence="3" id="KW-1185">Reference proteome</keyword>
<organism evidence="2 3">
    <name type="scientific">Amanita muscaria (strain Koide BX008)</name>
    <dbReference type="NCBI Taxonomy" id="946122"/>
    <lineage>
        <taxon>Eukaryota</taxon>
        <taxon>Fungi</taxon>
        <taxon>Dikarya</taxon>
        <taxon>Basidiomycota</taxon>
        <taxon>Agaricomycotina</taxon>
        <taxon>Agaricomycetes</taxon>
        <taxon>Agaricomycetidae</taxon>
        <taxon>Agaricales</taxon>
        <taxon>Pluteineae</taxon>
        <taxon>Amanitaceae</taxon>
        <taxon>Amanita</taxon>
    </lineage>
</organism>
<accession>A0A0C2WMP5</accession>
<dbReference type="AlphaFoldDB" id="A0A0C2WMP5"/>
<sequence length="137" mass="14484">MSSPAPTPASALPAGHLSANSSAFVTGGAAPHKKVVLKNEDGIEVNLETLMTKAPPTPPPTPLVTARQYLPATPTKKTALIHIETPEQQEAVGGGRTEGERSQSQGGGGGRGAKNGRRRMETKEEEEKERLKKRRNA</sequence>
<dbReference type="HOGENOM" id="CLU_1864611_0_0_1"/>
<evidence type="ECO:0000256" key="1">
    <source>
        <dbReference type="SAM" id="MobiDB-lite"/>
    </source>
</evidence>
<name>A0A0C2WMP5_AMAMK</name>
<evidence type="ECO:0000313" key="2">
    <source>
        <dbReference type="EMBL" id="KIL57976.1"/>
    </source>
</evidence>
<dbReference type="EMBL" id="KN818351">
    <property type="protein sequence ID" value="KIL57976.1"/>
    <property type="molecule type" value="Genomic_DNA"/>
</dbReference>
<reference evidence="2 3" key="1">
    <citation type="submission" date="2014-04" db="EMBL/GenBank/DDBJ databases">
        <title>Evolutionary Origins and Diversification of the Mycorrhizal Mutualists.</title>
        <authorList>
            <consortium name="DOE Joint Genome Institute"/>
            <consortium name="Mycorrhizal Genomics Consortium"/>
            <person name="Kohler A."/>
            <person name="Kuo A."/>
            <person name="Nagy L.G."/>
            <person name="Floudas D."/>
            <person name="Copeland A."/>
            <person name="Barry K.W."/>
            <person name="Cichocki N."/>
            <person name="Veneault-Fourrey C."/>
            <person name="LaButti K."/>
            <person name="Lindquist E.A."/>
            <person name="Lipzen A."/>
            <person name="Lundell T."/>
            <person name="Morin E."/>
            <person name="Murat C."/>
            <person name="Riley R."/>
            <person name="Ohm R."/>
            <person name="Sun H."/>
            <person name="Tunlid A."/>
            <person name="Henrissat B."/>
            <person name="Grigoriev I.V."/>
            <person name="Hibbett D.S."/>
            <person name="Martin F."/>
        </authorList>
    </citation>
    <scope>NUCLEOTIDE SEQUENCE [LARGE SCALE GENOMIC DNA]</scope>
    <source>
        <strain evidence="2 3">Koide BX008</strain>
    </source>
</reference>
<proteinExistence type="predicted"/>
<evidence type="ECO:0000313" key="3">
    <source>
        <dbReference type="Proteomes" id="UP000054549"/>
    </source>
</evidence>
<dbReference type="InParanoid" id="A0A0C2WMP5"/>
<dbReference type="Proteomes" id="UP000054549">
    <property type="component" value="Unassembled WGS sequence"/>
</dbReference>